<keyword evidence="2" id="KW-0949">S-adenosyl-L-methionine</keyword>
<dbReference type="InterPro" id="IPR050377">
    <property type="entry name" value="Radical_SAM_PqqE_MftC-like"/>
</dbReference>
<proteinExistence type="predicted"/>
<keyword evidence="3" id="KW-0479">Metal-binding</keyword>
<dbReference type="OrthoDB" id="5288924at2"/>
<evidence type="ECO:0000256" key="4">
    <source>
        <dbReference type="ARBA" id="ARBA00023004"/>
    </source>
</evidence>
<dbReference type="Pfam" id="PF13186">
    <property type="entry name" value="SPASM"/>
    <property type="match status" value="1"/>
</dbReference>
<keyword evidence="5" id="KW-0411">Iron-sulfur</keyword>
<dbReference type="Proteomes" id="UP000031971">
    <property type="component" value="Unassembled WGS sequence"/>
</dbReference>
<gene>
    <name evidence="8" type="ORF">CCC_00754</name>
</gene>
<evidence type="ECO:0000313" key="9">
    <source>
        <dbReference type="Proteomes" id="UP000031971"/>
    </source>
</evidence>
<name>A0A0C2YRE1_PARME</name>
<evidence type="ECO:0000256" key="5">
    <source>
        <dbReference type="ARBA" id="ARBA00023014"/>
    </source>
</evidence>
<dbReference type="RefSeq" id="WP_009871206.1">
    <property type="nucleotide sequence ID" value="NZ_JXSL01000030.1"/>
</dbReference>
<dbReference type="InterPro" id="IPR058240">
    <property type="entry name" value="rSAM_sf"/>
</dbReference>
<dbReference type="AlphaFoldDB" id="A0A0C2YRE1"/>
<dbReference type="CDD" id="cd01335">
    <property type="entry name" value="Radical_SAM"/>
    <property type="match status" value="1"/>
</dbReference>
<dbReference type="STRING" id="272627.CCC_00754"/>
<dbReference type="GO" id="GO:0051536">
    <property type="term" value="F:iron-sulfur cluster binding"/>
    <property type="evidence" value="ECO:0007669"/>
    <property type="project" value="UniProtKB-KW"/>
</dbReference>
<evidence type="ECO:0000256" key="1">
    <source>
        <dbReference type="ARBA" id="ARBA00001966"/>
    </source>
</evidence>
<dbReference type="Gene3D" id="3.20.20.70">
    <property type="entry name" value="Aldolase class I"/>
    <property type="match status" value="1"/>
</dbReference>
<evidence type="ECO:0008006" key="10">
    <source>
        <dbReference type="Google" id="ProtNLM"/>
    </source>
</evidence>
<evidence type="ECO:0000313" key="8">
    <source>
        <dbReference type="EMBL" id="KIL97693.1"/>
    </source>
</evidence>
<dbReference type="InterPro" id="IPR023885">
    <property type="entry name" value="4Fe4S-binding_SPASM_dom"/>
</dbReference>
<organism evidence="8 9">
    <name type="scientific">Paramagnetospirillum magnetotacticum MS-1</name>
    <dbReference type="NCBI Taxonomy" id="272627"/>
    <lineage>
        <taxon>Bacteria</taxon>
        <taxon>Pseudomonadati</taxon>
        <taxon>Pseudomonadota</taxon>
        <taxon>Alphaproteobacteria</taxon>
        <taxon>Rhodospirillales</taxon>
        <taxon>Magnetospirillaceae</taxon>
        <taxon>Paramagnetospirillum</taxon>
    </lineage>
</organism>
<accession>A0A0C2YRE1</accession>
<dbReference type="SUPFAM" id="SSF102114">
    <property type="entry name" value="Radical SAM enzymes"/>
    <property type="match status" value="1"/>
</dbReference>
<sequence>MRLLDLYLTLRLALSTAVHTLAGRVKGRSYVPHPRTMLFIEPTSHCNLECSFCTYRLDRHPRLTLDMERFEDYVAQARAMGFADMVLTPINGDVFMDRTILDKLRLLDRLKDGPGIILYTNLIGASAEQLGEILALARLKMFQVSIYGHDFETFRRITGRGQVQFRRLLANLETIADLVAQGVVPQALSICVRTERHYRLEDEASGELHVLLRRLISLGIPVSVQSCLDDWGGLVAETDLDGLDMPLIRGRLIPKNGACIEPFYNVQILADGRVNACACRSVGEDLIIGDLRQDDLKTILSARNPAYTGLIERQQKGDFPQTCRGCSFYRSIYDRRIRNASPLGHMSLEQFHTFLSRE</sequence>
<dbReference type="InterPro" id="IPR013785">
    <property type="entry name" value="Aldolase_TIM"/>
</dbReference>
<evidence type="ECO:0000256" key="2">
    <source>
        <dbReference type="ARBA" id="ARBA00022691"/>
    </source>
</evidence>
<dbReference type="PANTHER" id="PTHR11228:SF7">
    <property type="entry name" value="PQQA PEPTIDE CYCLASE"/>
    <property type="match status" value="1"/>
</dbReference>
<evidence type="ECO:0000259" key="7">
    <source>
        <dbReference type="Pfam" id="PF13186"/>
    </source>
</evidence>
<feature type="domain" description="4Fe4S-binding SPASM" evidence="7">
    <location>
        <begin position="259"/>
        <end position="326"/>
    </location>
</feature>
<dbReference type="InterPro" id="IPR007197">
    <property type="entry name" value="rSAM"/>
</dbReference>
<keyword evidence="9" id="KW-1185">Reference proteome</keyword>
<feature type="domain" description="Radical SAM core" evidence="6">
    <location>
        <begin position="40"/>
        <end position="178"/>
    </location>
</feature>
<dbReference type="SMR" id="A0A0C2YRE1"/>
<dbReference type="PANTHER" id="PTHR11228">
    <property type="entry name" value="RADICAL SAM DOMAIN PROTEIN"/>
    <property type="match status" value="1"/>
</dbReference>
<evidence type="ECO:0000259" key="6">
    <source>
        <dbReference type="Pfam" id="PF04055"/>
    </source>
</evidence>
<dbReference type="GO" id="GO:0003824">
    <property type="term" value="F:catalytic activity"/>
    <property type="evidence" value="ECO:0007669"/>
    <property type="project" value="InterPro"/>
</dbReference>
<keyword evidence="4" id="KW-0408">Iron</keyword>
<reference evidence="8 9" key="1">
    <citation type="submission" date="2015-01" db="EMBL/GenBank/DDBJ databases">
        <title>Genome Sequence of Magnetospirillum magnetotacticum Strain MS-1.</title>
        <authorList>
            <person name="Marinov G.K."/>
            <person name="Smalley M.D."/>
            <person name="DeSalvo G."/>
        </authorList>
    </citation>
    <scope>NUCLEOTIDE SEQUENCE [LARGE SCALE GENOMIC DNA]</scope>
    <source>
        <strain evidence="8 9">MS-1</strain>
    </source>
</reference>
<dbReference type="SFLD" id="SFLDS00029">
    <property type="entry name" value="Radical_SAM"/>
    <property type="match status" value="1"/>
</dbReference>
<dbReference type="GO" id="GO:0046872">
    <property type="term" value="F:metal ion binding"/>
    <property type="evidence" value="ECO:0007669"/>
    <property type="project" value="UniProtKB-KW"/>
</dbReference>
<comment type="caution">
    <text evidence="8">The sequence shown here is derived from an EMBL/GenBank/DDBJ whole genome shotgun (WGS) entry which is preliminary data.</text>
</comment>
<dbReference type="EMBL" id="JXSL01000030">
    <property type="protein sequence ID" value="KIL97693.1"/>
    <property type="molecule type" value="Genomic_DNA"/>
</dbReference>
<protein>
    <recommendedName>
        <fullName evidence="10">Radical SAM domain protein</fullName>
    </recommendedName>
</protein>
<dbReference type="CDD" id="cd21109">
    <property type="entry name" value="SPASM"/>
    <property type="match status" value="1"/>
</dbReference>
<dbReference type="Pfam" id="PF04055">
    <property type="entry name" value="Radical_SAM"/>
    <property type="match status" value="1"/>
</dbReference>
<comment type="cofactor">
    <cofactor evidence="1">
        <name>[4Fe-4S] cluster</name>
        <dbReference type="ChEBI" id="CHEBI:49883"/>
    </cofactor>
</comment>
<evidence type="ECO:0000256" key="3">
    <source>
        <dbReference type="ARBA" id="ARBA00022723"/>
    </source>
</evidence>